<dbReference type="SMART" id="SM00248">
    <property type="entry name" value="ANK"/>
    <property type="match status" value="13"/>
</dbReference>
<reference evidence="4 5" key="1">
    <citation type="submission" date="2018-03" db="EMBL/GenBank/DDBJ databases">
        <title>A gene transfer event suggests a long-term partnership between eustigmatophyte algae and a novel lineage of endosymbiotic bacteria.</title>
        <authorList>
            <person name="Yurchenko T."/>
            <person name="Sevcikova T."/>
            <person name="Pribyl P."/>
            <person name="El Karkouri K."/>
            <person name="Klimes V."/>
            <person name="Amaral R."/>
            <person name="Zbrankova V."/>
            <person name="Kim E."/>
            <person name="Raoult D."/>
            <person name="Santos L.M.A."/>
            <person name="Elias M."/>
        </authorList>
    </citation>
    <scope>NUCLEOTIDE SEQUENCE [LARGE SCALE GENOMIC DNA]</scope>
    <source>
        <strain evidence="4">CCALA 838</strain>
    </source>
</reference>
<dbReference type="Proteomes" id="UP000241762">
    <property type="component" value="Chromosome"/>
</dbReference>
<dbReference type="PROSITE" id="PS50297">
    <property type="entry name" value="ANK_REP_REGION"/>
    <property type="match status" value="12"/>
</dbReference>
<keyword evidence="5" id="KW-1185">Reference proteome</keyword>
<feature type="repeat" description="ANK" evidence="3">
    <location>
        <begin position="1583"/>
        <end position="1615"/>
    </location>
</feature>
<feature type="repeat" description="ANK" evidence="3">
    <location>
        <begin position="1649"/>
        <end position="1681"/>
    </location>
</feature>
<feature type="repeat" description="ANK" evidence="3">
    <location>
        <begin position="1819"/>
        <end position="1851"/>
    </location>
</feature>
<dbReference type="PANTHER" id="PTHR24198:SF165">
    <property type="entry name" value="ANKYRIN REPEAT-CONTAINING PROTEIN-RELATED"/>
    <property type="match status" value="1"/>
</dbReference>
<dbReference type="PROSITE" id="PS50088">
    <property type="entry name" value="ANK_REPEAT"/>
    <property type="match status" value="12"/>
</dbReference>
<gene>
    <name evidence="4" type="ORF">phytr_90</name>
</gene>
<keyword evidence="1" id="KW-0677">Repeat</keyword>
<evidence type="ECO:0000256" key="2">
    <source>
        <dbReference type="ARBA" id="ARBA00023043"/>
    </source>
</evidence>
<proteinExistence type="predicted"/>
<keyword evidence="2 3" id="KW-0040">ANK repeat</keyword>
<feature type="repeat" description="ANK" evidence="3">
    <location>
        <begin position="1852"/>
        <end position="1884"/>
    </location>
</feature>
<organism evidence="4 5">
    <name type="scientific">Candidatus Phycorickettsia trachydisci</name>
    <dbReference type="NCBI Taxonomy" id="2115978"/>
    <lineage>
        <taxon>Bacteria</taxon>
        <taxon>Pseudomonadati</taxon>
        <taxon>Pseudomonadota</taxon>
        <taxon>Alphaproteobacteria</taxon>
        <taxon>Rickettsiales</taxon>
        <taxon>Rickettsiaceae</taxon>
        <taxon>Candidatus Phycorickettsia</taxon>
    </lineage>
</organism>
<evidence type="ECO:0000256" key="1">
    <source>
        <dbReference type="ARBA" id="ARBA00022737"/>
    </source>
</evidence>
<dbReference type="Pfam" id="PF00023">
    <property type="entry name" value="Ank"/>
    <property type="match status" value="1"/>
</dbReference>
<evidence type="ECO:0000256" key="3">
    <source>
        <dbReference type="PROSITE-ProRule" id="PRU00023"/>
    </source>
</evidence>
<dbReference type="PANTHER" id="PTHR24198">
    <property type="entry name" value="ANKYRIN REPEAT AND PROTEIN KINASE DOMAIN-CONTAINING PROTEIN"/>
    <property type="match status" value="1"/>
</dbReference>
<feature type="repeat" description="ANK" evidence="3">
    <location>
        <begin position="1786"/>
        <end position="1818"/>
    </location>
</feature>
<dbReference type="Pfam" id="PF12796">
    <property type="entry name" value="Ank_2"/>
    <property type="match status" value="4"/>
</dbReference>
<feature type="repeat" description="ANK" evidence="3">
    <location>
        <begin position="1485"/>
        <end position="1517"/>
    </location>
</feature>
<dbReference type="Gene3D" id="1.25.40.20">
    <property type="entry name" value="Ankyrin repeat-containing domain"/>
    <property type="match status" value="5"/>
</dbReference>
<dbReference type="InterPro" id="IPR002110">
    <property type="entry name" value="Ankyrin_rpt"/>
</dbReference>
<feature type="repeat" description="ANK" evidence="3">
    <location>
        <begin position="1518"/>
        <end position="1550"/>
    </location>
</feature>
<dbReference type="InterPro" id="IPR036770">
    <property type="entry name" value="Ankyrin_rpt-contain_sf"/>
</dbReference>
<feature type="repeat" description="ANK" evidence="3">
    <location>
        <begin position="1550"/>
        <end position="1582"/>
    </location>
</feature>
<dbReference type="SUPFAM" id="SSF48403">
    <property type="entry name" value="Ankyrin repeat"/>
    <property type="match status" value="2"/>
</dbReference>
<protein>
    <submittedName>
        <fullName evidence="4">Uncharacterized protein</fullName>
    </submittedName>
</protein>
<dbReference type="EMBL" id="CP027845">
    <property type="protein sequence ID" value="AVP86973.1"/>
    <property type="molecule type" value="Genomic_DNA"/>
</dbReference>
<evidence type="ECO:0000313" key="5">
    <source>
        <dbReference type="Proteomes" id="UP000241762"/>
    </source>
</evidence>
<feature type="repeat" description="ANK" evidence="3">
    <location>
        <begin position="1716"/>
        <end position="1748"/>
    </location>
</feature>
<feature type="repeat" description="ANK" evidence="3">
    <location>
        <begin position="1683"/>
        <end position="1715"/>
    </location>
</feature>
<dbReference type="RefSeq" id="WP_106873851.1">
    <property type="nucleotide sequence ID" value="NZ_CP027845.1"/>
</dbReference>
<feature type="repeat" description="ANK" evidence="3">
    <location>
        <begin position="1616"/>
        <end position="1648"/>
    </location>
</feature>
<sequence>MAKNIQAEKKITDLLKEEIGCALAGADLAPYKLDEFVQFLSSLGGAQGTVEEFINKFNDNEFVPNIDTKRFAELSNKLGVSYRIDWAAEVAGVLSKVKNELQTLESGGFDFIQQDNSQVTFVGYSVKVSGVARFISTARIGIEHIRIFALGEVVVDGSLDLSGGCVSIIAPAWNIVAPSMINLKGKSGDEYGLRSVSGKDLCEDGIDGASGSQGGNGGHFWGIGEDFFNLENLSINVDGGPGGTGQNGGNGLPGQDFTYNLSTGDEAKPLMEWLKYTDSVRQVIYSNQFREFIGRHPYGMGLLDKIRVKWHETVDCIVKGNRHLFREQGDYLLNLKEFTEITIKQFHEENKHSVEHRKLFKKGSSLLVKKFSFERAEQRLYGLSRKIFSEESGSKKLGYGVGGNGGSGGFGGPGGAPGTHDIISLGGLIEKRYVPQAGESGVSGEDGSVGGGGQVVLKLTDIGSKSGFCCVGGSTVHTTLNLKAPPGNVHANKGLIEFRDNATKRPNLHLSIVDYQLLMGKKSGMMGNLSKSFSSKLKEIEAERSSFDFANELLQLEEYIARPGVKFDFLDSYCLLAKRIGHRANMTYDEQEVKVLKYLYTSALTRISQLKAAASGRLVIDIDRFLSIIKNNIEELGASYDAEAIAAHKTKYAKEIEGKIDEAKKFACRLVEDIENAGNMLDDQFKKHLEEIDSDIRQAARSAIDLEASKVKVQNAITKTLIFNTLGILVSSAGMAFGPPGAIVAKIVQVGIGMLDNPNFGEHDLVIENLEKLSSTWDTIDSDQITVLTNSTKPAMYALGMLSKTLATEKAKLSAITTAIKQAESLVTQLQGHKKQMSSSFGERLDQITLQVKDIHKSLEDKSVVAIEFNKAEIANFFNSIKAELSKITGDSADGFCNAINKMIQALETSMIIHEHIQEYKDQITFANYIAQINSLGFKESIATGELGEVIQKLEKVTQRNIALEQYYMAISVIKQWSFPFAQNFLDSFDKLPNFLSLPDEKFIPKLKDQMEKIIREVVKEKTYVSDVDHLIKEDEFTDEPFFVWSYRNYASQITDLLNGKQVFLNADIKTSPKYKGAIKFTEIKLQLKGSDDTKIKSALQPCEIELQHSGNSYYRFANKFYSVQHDAIKMSFSLDLKSTNQTFKKIHKASQENPMLSPYTWWVVTLKSKETNKDTELKSTSFSAQEEENSPLFNRLKETLPTLQIQLVGKGRFIDESQITQNFQVDTFYEQVITPIPQFRLQLKPKPNAFNQATNLNYTYQIEDIALIQSKLMKPHVKDITILPPSPSIQTIQKAIAVDKPVLFTYSQDNINWSAIAIILGSQTTALCSKKLGDLSEVLTTLGINNIFYAPIPLLKASDNAPLALSHMNIMAEYIKQNPTELINTFSSLLVINNLAQLRSEFAKLYADAVYAKIEAKKSVELPEFLAALNIPNNDEQTRELAKTIYNEKDHTMTNLITAAQNCDINAIEALAKEEIDIDKPDNNGRTLLHWAALHNDSDAIQALLAQDANIEAKDNQGWTPLYLATYYNECKAIQTLLDNGADIEIAINLRTPLLLAVSRNNKEAAEVLLSNGANIAATLKVNETSLHIAALNNNTDILKILIKYKAFIEAKTEGDWTALLVAIEKGNLEATQLLISNGANIHTFNKAKYQPIHFAASRGYPEIIDLLLNQGAKIECKEENNYFTPLHWAANKGHAKIISTLVKRGANIESVDNKAKTPLHWAAGTDQLEALQTLLDLGANIHSTSTNQSLAGRTSLHFSAESGAYETSKELLLRGANANALAKGSWTPLHFCSRAGHLNIVQLLIENHAEVSPANVNQDTPLHLSAEKNHYKIVLLLLTHRANMEAKDINDYTPLLTAAENNSYESVILLIHHGANLAARDCDGFDAPYLAKQKGHTEIIHLLSIAHTPPFESEYQSLIHSIEDDVPFVHSSSKLIGEVDDF</sequence>
<dbReference type="OrthoDB" id="7164484at2"/>
<dbReference type="KEGG" id="ptc:phytr_90"/>
<evidence type="ECO:0000313" key="4">
    <source>
        <dbReference type="EMBL" id="AVP86973.1"/>
    </source>
</evidence>
<accession>A0A2P1P6S3</accession>
<feature type="repeat" description="ANK" evidence="3">
    <location>
        <begin position="1753"/>
        <end position="1785"/>
    </location>
</feature>
<name>A0A2P1P6S3_9RICK</name>